<evidence type="ECO:0000256" key="3">
    <source>
        <dbReference type="ARBA" id="ARBA00022448"/>
    </source>
</evidence>
<protein>
    <submittedName>
        <fullName evidence="10">Cytochrome C</fullName>
    </submittedName>
</protein>
<keyword evidence="8" id="KW-0732">Signal</keyword>
<evidence type="ECO:0000256" key="1">
    <source>
        <dbReference type="ARBA" id="ARBA00001926"/>
    </source>
</evidence>
<keyword evidence="7" id="KW-0408">Iron</keyword>
<dbReference type="GO" id="GO:0046872">
    <property type="term" value="F:metal ion binding"/>
    <property type="evidence" value="ECO:0007669"/>
    <property type="project" value="UniProtKB-KW"/>
</dbReference>
<evidence type="ECO:0000259" key="9">
    <source>
        <dbReference type="Pfam" id="PF14537"/>
    </source>
</evidence>
<proteinExistence type="predicted"/>
<keyword evidence="6" id="KW-0249">Electron transport</keyword>
<feature type="signal peptide" evidence="8">
    <location>
        <begin position="1"/>
        <end position="21"/>
    </location>
</feature>
<keyword evidence="11" id="KW-1185">Reference proteome</keyword>
<evidence type="ECO:0000256" key="8">
    <source>
        <dbReference type="SAM" id="SignalP"/>
    </source>
</evidence>
<comment type="cofactor">
    <cofactor evidence="1">
        <name>heme c</name>
        <dbReference type="ChEBI" id="CHEBI:61717"/>
    </cofactor>
</comment>
<evidence type="ECO:0000313" key="10">
    <source>
        <dbReference type="EMBL" id="TKB58275.1"/>
    </source>
</evidence>
<gene>
    <name evidence="10" type="ORF">FCL42_00510</name>
</gene>
<evidence type="ECO:0000256" key="4">
    <source>
        <dbReference type="ARBA" id="ARBA00022617"/>
    </source>
</evidence>
<comment type="caution">
    <text evidence="10">The sequence shown here is derived from an EMBL/GenBank/DDBJ whole genome shotgun (WGS) entry which is preliminary data.</text>
</comment>
<keyword evidence="3" id="KW-0813">Transport</keyword>
<accession>A0A4U1BX27</accession>
<evidence type="ECO:0000313" key="11">
    <source>
        <dbReference type="Proteomes" id="UP000305675"/>
    </source>
</evidence>
<keyword evidence="5" id="KW-0479">Metal-binding</keyword>
<dbReference type="InterPro" id="IPR012286">
    <property type="entry name" value="Tetrahaem_cytochrome"/>
</dbReference>
<keyword evidence="4" id="KW-0349">Heme</keyword>
<reference evidence="10 11" key="1">
    <citation type="submission" date="2019-04" db="EMBL/GenBank/DDBJ databases">
        <authorList>
            <person name="Hwang J.C."/>
        </authorList>
    </citation>
    <scope>NUCLEOTIDE SEQUENCE [LARGE SCALE GENOMIC DNA]</scope>
    <source>
        <strain evidence="10 11">IMCC35002</strain>
    </source>
</reference>
<feature type="chain" id="PRO_5020560669" evidence="8">
    <location>
        <begin position="22"/>
        <end position="124"/>
    </location>
</feature>
<dbReference type="SUPFAM" id="SSF48695">
    <property type="entry name" value="Multiheme cytochromes"/>
    <property type="match status" value="1"/>
</dbReference>
<comment type="subcellular location">
    <subcellularLocation>
        <location evidence="2">Periplasm</location>
    </subcellularLocation>
</comment>
<dbReference type="InterPro" id="IPR036280">
    <property type="entry name" value="Multihaem_cyt_sf"/>
</dbReference>
<evidence type="ECO:0000256" key="5">
    <source>
        <dbReference type="ARBA" id="ARBA00022723"/>
    </source>
</evidence>
<evidence type="ECO:0000256" key="7">
    <source>
        <dbReference type="ARBA" id="ARBA00023004"/>
    </source>
</evidence>
<dbReference type="EMBL" id="SWCJ01000001">
    <property type="protein sequence ID" value="TKB58275.1"/>
    <property type="molecule type" value="Genomic_DNA"/>
</dbReference>
<evidence type="ECO:0000256" key="2">
    <source>
        <dbReference type="ARBA" id="ARBA00004418"/>
    </source>
</evidence>
<dbReference type="Proteomes" id="UP000305675">
    <property type="component" value="Unassembled WGS sequence"/>
</dbReference>
<dbReference type="GO" id="GO:0042597">
    <property type="term" value="C:periplasmic space"/>
    <property type="evidence" value="ECO:0007669"/>
    <property type="project" value="UniProtKB-SubCell"/>
</dbReference>
<dbReference type="AlphaFoldDB" id="A0A4U1BX27"/>
<feature type="domain" description="Tetrahaem cytochrome" evidence="9">
    <location>
        <begin position="40"/>
        <end position="115"/>
    </location>
</feature>
<dbReference type="Pfam" id="PF14537">
    <property type="entry name" value="Cytochrom_c3_2"/>
    <property type="match status" value="1"/>
</dbReference>
<dbReference type="RefSeq" id="WP_136861423.1">
    <property type="nucleotide sequence ID" value="NZ_SWCJ01000001.1"/>
</dbReference>
<sequence>MKITKTLILLLALGLATTASASSLEKMGAKQGRSFHQMNYDQGCKSCHDQGMRQPPSDGQCLVCHDKTDLIEATSEQKKKWMNPHNNMHYGDKVPCIECHGEHKAKAPLCADCHNFDFDGFQQD</sequence>
<evidence type="ECO:0000256" key="6">
    <source>
        <dbReference type="ARBA" id="ARBA00022982"/>
    </source>
</evidence>
<organism evidence="10 11">
    <name type="scientific">Ferrimonas aestuarii</name>
    <dbReference type="NCBI Taxonomy" id="2569539"/>
    <lineage>
        <taxon>Bacteria</taxon>
        <taxon>Pseudomonadati</taxon>
        <taxon>Pseudomonadota</taxon>
        <taxon>Gammaproteobacteria</taxon>
        <taxon>Alteromonadales</taxon>
        <taxon>Ferrimonadaceae</taxon>
        <taxon>Ferrimonas</taxon>
    </lineage>
</organism>
<dbReference type="OrthoDB" id="9153838at2"/>
<dbReference type="Gene3D" id="1.10.1130.10">
    <property type="entry name" value="Flavocytochrome C3, Chain A"/>
    <property type="match status" value="1"/>
</dbReference>
<name>A0A4U1BX27_9GAMM</name>